<name>A0A1Q8QRX2_9FIRM</name>
<dbReference type="GO" id="GO:0004812">
    <property type="term" value="F:aminoacyl-tRNA ligase activity"/>
    <property type="evidence" value="ECO:0007669"/>
    <property type="project" value="UniProtKB-KW"/>
</dbReference>
<gene>
    <name evidence="1" type="ORF">DSOL_3199</name>
</gene>
<keyword evidence="1" id="KW-0436">Ligase</keyword>
<dbReference type="EMBL" id="MLBF01000027">
    <property type="protein sequence ID" value="OLN30067.1"/>
    <property type="molecule type" value="Genomic_DNA"/>
</dbReference>
<accession>A0A1Q8QRX2</accession>
<dbReference type="STRING" id="1888891.DSOL_3199"/>
<dbReference type="AlphaFoldDB" id="A0A1Q8QRX2"/>
<dbReference type="RefSeq" id="WP_075365726.1">
    <property type="nucleotide sequence ID" value="NZ_MLBF01000027.1"/>
</dbReference>
<keyword evidence="1" id="KW-0030">Aminoacyl-tRNA synthetase</keyword>
<dbReference type="Proteomes" id="UP000186102">
    <property type="component" value="Unassembled WGS sequence"/>
</dbReference>
<sequence length="399" mass="45560">MSEIQKVMTITLMRADFYDSPAYTGAYLRLPANQNEMQDAMERARITASQPFKIVECYNNQGEYIDFIPENPSLDELNFIASRLEEMEDWQKIAFKGLVQMEKTPPTMQTLINITYNMDDIQCVPVKNDAELGEFYLDNGFVDAVNEIPDEYMEGILEFIDLEKVGRIQRKAEGGVYMDSHYVVKDFENLKQVYDGSQLPEQSAGNDYVFNLLLENGVEELKNNGGQCLALPASPEEISEALRYLKATSLDDCIIARSESIIPRLDNNFSFSEDIEKISILADRIKELESQGMLSKYKAVLEFTDCTDIDHTLDLTQNLNCFDFYPEMSSPEDFGKLALLKASGLKPDDIAFKYLEFTHYGYTMMEKDGVNSTAYGLVRRNEKELVLEYCRPSIGQQMI</sequence>
<evidence type="ECO:0000313" key="2">
    <source>
        <dbReference type="Proteomes" id="UP000186102"/>
    </source>
</evidence>
<keyword evidence="2" id="KW-1185">Reference proteome</keyword>
<organism evidence="1 2">
    <name type="scientific">Desulfosporosinus metallidurans</name>
    <dbReference type="NCBI Taxonomy" id="1888891"/>
    <lineage>
        <taxon>Bacteria</taxon>
        <taxon>Bacillati</taxon>
        <taxon>Bacillota</taxon>
        <taxon>Clostridia</taxon>
        <taxon>Eubacteriales</taxon>
        <taxon>Desulfitobacteriaceae</taxon>
        <taxon>Desulfosporosinus</taxon>
    </lineage>
</organism>
<dbReference type="OrthoDB" id="1733755at2"/>
<protein>
    <submittedName>
        <fullName evidence="1">Seryl-tRNA synthetase</fullName>
    </submittedName>
</protein>
<reference evidence="1 2" key="1">
    <citation type="submission" date="2016-09" db="EMBL/GenBank/DDBJ databases">
        <title>Complete genome of Desulfosporosinus sp. OL.</title>
        <authorList>
            <person name="Mardanov A."/>
            <person name="Beletsky A."/>
            <person name="Panova A."/>
            <person name="Karnachuk O."/>
            <person name="Ravin N."/>
        </authorList>
    </citation>
    <scope>NUCLEOTIDE SEQUENCE [LARGE SCALE GENOMIC DNA]</scope>
    <source>
        <strain evidence="1 2">OL</strain>
    </source>
</reference>
<proteinExistence type="predicted"/>
<evidence type="ECO:0000313" key="1">
    <source>
        <dbReference type="EMBL" id="OLN30067.1"/>
    </source>
</evidence>
<comment type="caution">
    <text evidence="1">The sequence shown here is derived from an EMBL/GenBank/DDBJ whole genome shotgun (WGS) entry which is preliminary data.</text>
</comment>